<dbReference type="InterPro" id="IPR008772">
    <property type="entry name" value="Phosphonate_metab_PhnH"/>
</dbReference>
<protein>
    <submittedName>
        <fullName evidence="1">Phosphonate C-P lyase system protein PhnH</fullName>
    </submittedName>
</protein>
<dbReference type="SUPFAM" id="SSF159709">
    <property type="entry name" value="PhnH-like"/>
    <property type="match status" value="1"/>
</dbReference>
<dbReference type="RefSeq" id="WP_114957460.1">
    <property type="nucleotide sequence ID" value="NZ_JBHSJF010000003.1"/>
</dbReference>
<organism evidence="1 2">
    <name type="scientific">Flaviflagellibacter deserti</name>
    <dbReference type="NCBI Taxonomy" id="2267266"/>
    <lineage>
        <taxon>Bacteria</taxon>
        <taxon>Pseudomonadati</taxon>
        <taxon>Pseudomonadota</taxon>
        <taxon>Alphaproteobacteria</taxon>
        <taxon>Hyphomicrobiales</taxon>
        <taxon>Flaviflagellibacter</taxon>
    </lineage>
</organism>
<gene>
    <name evidence="1" type="primary">phnH</name>
    <name evidence="1" type="ORF">ACFPFW_03420</name>
</gene>
<dbReference type="EMBL" id="JBHSJF010000003">
    <property type="protein sequence ID" value="MFC5067061.1"/>
    <property type="molecule type" value="Genomic_DNA"/>
</dbReference>
<dbReference type="Proteomes" id="UP001595796">
    <property type="component" value="Unassembled WGS sequence"/>
</dbReference>
<keyword evidence="2" id="KW-1185">Reference proteome</keyword>
<proteinExistence type="predicted"/>
<dbReference type="NCBIfam" id="TIGR03292">
    <property type="entry name" value="PhnH_redo"/>
    <property type="match status" value="1"/>
</dbReference>
<accession>A0ABV9Z2I4</accession>
<dbReference type="InterPro" id="IPR038058">
    <property type="entry name" value="PhnH-like_sp"/>
</dbReference>
<name>A0ABV9Z2I4_9HYPH</name>
<evidence type="ECO:0000313" key="2">
    <source>
        <dbReference type="Proteomes" id="UP001595796"/>
    </source>
</evidence>
<dbReference type="PIRSF" id="PIRSF020680">
    <property type="entry name" value="PhnH"/>
    <property type="match status" value="1"/>
</dbReference>
<reference evidence="2" key="1">
    <citation type="journal article" date="2019" name="Int. J. Syst. Evol. Microbiol.">
        <title>The Global Catalogue of Microorganisms (GCM) 10K type strain sequencing project: providing services to taxonomists for standard genome sequencing and annotation.</title>
        <authorList>
            <consortium name="The Broad Institute Genomics Platform"/>
            <consortium name="The Broad Institute Genome Sequencing Center for Infectious Disease"/>
            <person name="Wu L."/>
            <person name="Ma J."/>
        </authorList>
    </citation>
    <scope>NUCLEOTIDE SEQUENCE [LARGE SCALE GENOMIC DNA]</scope>
    <source>
        <strain evidence="2">CGMCC 1.16444</strain>
    </source>
</reference>
<comment type="caution">
    <text evidence="1">The sequence shown here is derived from an EMBL/GenBank/DDBJ whole genome shotgun (WGS) entry which is preliminary data.</text>
</comment>
<keyword evidence="1" id="KW-0456">Lyase</keyword>
<dbReference type="Gene3D" id="3.40.50.11310">
    <property type="entry name" value="Bacterial phosphonate metabolism protein PhnH"/>
    <property type="match status" value="1"/>
</dbReference>
<dbReference type="Pfam" id="PF05845">
    <property type="entry name" value="PhnH"/>
    <property type="match status" value="1"/>
</dbReference>
<sequence length="195" mass="20842">MAAHAFANPVFDAQRVFRAAMNALSRPGTLQTLDCDIAPPASLPAELAALALTLADHETPLWLDATLAGSREVTDYLRFHTGTPITANPREAHFALVSDPALCPSLHSFARGTPDYPDRSTTMFVHTSRISVGDGLILSGPGIRGTATMSIDPLPPAFAREWIANRALFPCGVDVLFTANGMVTGLPRTTMMEAR</sequence>
<dbReference type="GO" id="GO:0016829">
    <property type="term" value="F:lyase activity"/>
    <property type="evidence" value="ECO:0007669"/>
    <property type="project" value="UniProtKB-KW"/>
</dbReference>
<evidence type="ECO:0000313" key="1">
    <source>
        <dbReference type="EMBL" id="MFC5067061.1"/>
    </source>
</evidence>